<dbReference type="PANTHER" id="PTHR12555:SF13">
    <property type="entry name" value="UBIQUITIN RECOGNITION FACTOR IN ER-ASSOCIATED DEGRADATION PROTEIN 1"/>
    <property type="match status" value="1"/>
</dbReference>
<evidence type="ECO:0000313" key="6">
    <source>
        <dbReference type="RefSeq" id="XP_027067395.1"/>
    </source>
</evidence>
<keyword evidence="2" id="KW-0833">Ubl conjugation pathway</keyword>
<dbReference type="GO" id="GO:0036503">
    <property type="term" value="P:ERAD pathway"/>
    <property type="evidence" value="ECO:0007669"/>
    <property type="project" value="TreeGrafter"/>
</dbReference>
<evidence type="ECO:0000313" key="5">
    <source>
        <dbReference type="Proteomes" id="UP001652660"/>
    </source>
</evidence>
<proteinExistence type="inferred from homology"/>
<accession>A0A6P6SNC8</accession>
<name>A0A6P6SNC8_COFAR</name>
<gene>
    <name evidence="6" type="primary">LOC113693003</name>
</gene>
<dbReference type="InterPro" id="IPR042299">
    <property type="entry name" value="Ufd1-like_Nn"/>
</dbReference>
<sequence>MVFEIKKPTTTAAAASTNTTTTNTRGRRDDNEGGSQQVSHCGVLEFSVDEGFVYVPEWMMKNLQIHPGSIVVLKYVTLPRGSFMKIQPHRMNFIKLPDPKEILETALKDFAYCEVDFAPPLDYKEPEKQPPSSVVRAAMDADPRKVQEKQTSAQDDDQQPKFKPFVGAARRLDEQPGSIVPRAASSTPPSSQLPVKESSNRMASEAQPLSRKRAGKLVFGPEEVGNQPSKSRRISEELDNKKNATSVENKFIPFTGKKYTLGGLEGAACKTVALAKSKSSSRTVADTEVIGQPFDGGLT</sequence>
<dbReference type="Gene3D" id="3.10.330.10">
    <property type="match status" value="1"/>
</dbReference>
<feature type="compositionally biased region" description="Polar residues" evidence="3">
    <location>
        <begin position="184"/>
        <end position="193"/>
    </location>
</feature>
<protein>
    <recommendedName>
        <fullName evidence="4">Ubiquitin fusion degradation protein UFD1 N-terminal subdomain 1 domain-containing protein</fullName>
    </recommendedName>
</protein>
<feature type="region of interest" description="Disordered" evidence="3">
    <location>
        <begin position="220"/>
        <end position="239"/>
    </location>
</feature>
<dbReference type="PANTHER" id="PTHR12555">
    <property type="entry name" value="UBIQUITIN FUSION DEGRADATON PROTEIN 1"/>
    <property type="match status" value="1"/>
</dbReference>
<feature type="region of interest" description="Disordered" evidence="3">
    <location>
        <begin position="121"/>
        <end position="161"/>
    </location>
</feature>
<dbReference type="GO" id="GO:0006511">
    <property type="term" value="P:ubiquitin-dependent protein catabolic process"/>
    <property type="evidence" value="ECO:0007669"/>
    <property type="project" value="InterPro"/>
</dbReference>
<comment type="similarity">
    <text evidence="1">Belongs to the UFD1 family.</text>
</comment>
<dbReference type="Pfam" id="PF03152">
    <property type="entry name" value="UFD1_N1"/>
    <property type="match status" value="1"/>
</dbReference>
<feature type="compositionally biased region" description="Low complexity" evidence="3">
    <location>
        <begin position="9"/>
        <end position="24"/>
    </location>
</feature>
<feature type="region of interest" description="Disordered" evidence="3">
    <location>
        <begin position="280"/>
        <end position="299"/>
    </location>
</feature>
<dbReference type="GO" id="GO:0034098">
    <property type="term" value="C:VCP-NPL4-UFD1 AAA ATPase complex"/>
    <property type="evidence" value="ECO:0007669"/>
    <property type="project" value="TreeGrafter"/>
</dbReference>
<reference evidence="5" key="1">
    <citation type="journal article" date="2025" name="Foods">
        <title>Unveiling the Microbial Signatures of Arabica Coffee Cherries: Insights into Ripeness Specific Diversity, Functional Traits, and Implications for Quality and Safety.</title>
        <authorList>
            <consortium name="RefSeq"/>
            <person name="Tenea G.N."/>
            <person name="Cifuentes V."/>
            <person name="Reyes P."/>
            <person name="Cevallos-Vallejos M."/>
        </authorList>
    </citation>
    <scope>NUCLEOTIDE SEQUENCE [LARGE SCALE GENOMIC DNA]</scope>
</reference>
<dbReference type="Gene3D" id="2.40.40.50">
    <property type="entry name" value="Ubiquitin fusion degradation protein UFD1, N-terminal domain"/>
    <property type="match status" value="1"/>
</dbReference>
<organism evidence="5 6">
    <name type="scientific">Coffea arabica</name>
    <name type="common">Arabian coffee</name>
    <dbReference type="NCBI Taxonomy" id="13443"/>
    <lineage>
        <taxon>Eukaryota</taxon>
        <taxon>Viridiplantae</taxon>
        <taxon>Streptophyta</taxon>
        <taxon>Embryophyta</taxon>
        <taxon>Tracheophyta</taxon>
        <taxon>Spermatophyta</taxon>
        <taxon>Magnoliopsida</taxon>
        <taxon>eudicotyledons</taxon>
        <taxon>Gunneridae</taxon>
        <taxon>Pentapetalae</taxon>
        <taxon>asterids</taxon>
        <taxon>lamiids</taxon>
        <taxon>Gentianales</taxon>
        <taxon>Rubiaceae</taxon>
        <taxon>Ixoroideae</taxon>
        <taxon>Gardenieae complex</taxon>
        <taxon>Bertiereae - Coffeeae clade</taxon>
        <taxon>Coffeeae</taxon>
        <taxon>Coffea</taxon>
    </lineage>
</organism>
<evidence type="ECO:0000256" key="3">
    <source>
        <dbReference type="SAM" id="MobiDB-lite"/>
    </source>
</evidence>
<evidence type="ECO:0000259" key="4">
    <source>
        <dbReference type="Pfam" id="PF03152"/>
    </source>
</evidence>
<dbReference type="AlphaFoldDB" id="A0A6P6SNC8"/>
<feature type="domain" description="Ubiquitin fusion degradation protein UFD1 N-terminal subdomain 1" evidence="4">
    <location>
        <begin position="35"/>
        <end position="79"/>
    </location>
</feature>
<dbReference type="RefSeq" id="XP_027067395.1">
    <property type="nucleotide sequence ID" value="XM_027211594.1"/>
</dbReference>
<reference evidence="6" key="2">
    <citation type="submission" date="2025-08" db="UniProtKB">
        <authorList>
            <consortium name="RefSeq"/>
        </authorList>
    </citation>
    <scope>IDENTIFICATION</scope>
    <source>
        <tissue evidence="6">Leaves</tissue>
    </source>
</reference>
<evidence type="ECO:0000256" key="1">
    <source>
        <dbReference type="ARBA" id="ARBA00006043"/>
    </source>
</evidence>
<feature type="region of interest" description="Disordered" evidence="3">
    <location>
        <begin position="173"/>
        <end position="212"/>
    </location>
</feature>
<dbReference type="Proteomes" id="UP001652660">
    <property type="component" value="Chromosome 6c"/>
</dbReference>
<dbReference type="GeneID" id="113693003"/>
<dbReference type="InterPro" id="IPR055417">
    <property type="entry name" value="UFD1_N1"/>
</dbReference>
<dbReference type="GO" id="GO:0031593">
    <property type="term" value="F:polyubiquitin modification-dependent protein binding"/>
    <property type="evidence" value="ECO:0007669"/>
    <property type="project" value="TreeGrafter"/>
</dbReference>
<keyword evidence="5" id="KW-1185">Reference proteome</keyword>
<feature type="region of interest" description="Disordered" evidence="3">
    <location>
        <begin position="1"/>
        <end position="37"/>
    </location>
</feature>
<dbReference type="InterPro" id="IPR004854">
    <property type="entry name" value="Ufd1-like"/>
</dbReference>
<feature type="compositionally biased region" description="Basic and acidic residues" evidence="3">
    <location>
        <begin position="139"/>
        <end position="148"/>
    </location>
</feature>
<evidence type="ECO:0000256" key="2">
    <source>
        <dbReference type="ARBA" id="ARBA00022786"/>
    </source>
</evidence>
<dbReference type="OrthoDB" id="422728at2759"/>